<dbReference type="GO" id="GO:0005737">
    <property type="term" value="C:cytoplasm"/>
    <property type="evidence" value="ECO:0007669"/>
    <property type="project" value="UniProtKB-SubCell"/>
</dbReference>
<dbReference type="eggNOG" id="COG4585">
    <property type="taxonomic scope" value="Bacteria"/>
</dbReference>
<dbReference type="CDD" id="cd16917">
    <property type="entry name" value="HATPase_UhpB-NarQ-NarX-like"/>
    <property type="match status" value="1"/>
</dbReference>
<comment type="subcellular location">
    <subcellularLocation>
        <location evidence="3">Cytoplasm</location>
    </subcellularLocation>
</comment>
<dbReference type="PRINTS" id="PR00344">
    <property type="entry name" value="BCTRLSENSOR"/>
</dbReference>
<dbReference type="InterPro" id="IPR003594">
    <property type="entry name" value="HATPase_dom"/>
</dbReference>
<evidence type="ECO:0000256" key="5">
    <source>
        <dbReference type="ARBA" id="ARBA00017322"/>
    </source>
</evidence>
<dbReference type="Gene3D" id="3.30.565.10">
    <property type="entry name" value="Histidine kinase-like ATPase, C-terminal domain"/>
    <property type="match status" value="1"/>
</dbReference>
<feature type="transmembrane region" description="Helical" evidence="20">
    <location>
        <begin position="60"/>
        <end position="77"/>
    </location>
</feature>
<evidence type="ECO:0000256" key="3">
    <source>
        <dbReference type="ARBA" id="ARBA00004496"/>
    </source>
</evidence>
<dbReference type="EC" id="2.7.13.3" evidence="4"/>
<keyword evidence="9" id="KW-0808">Transferase</keyword>
<evidence type="ECO:0000256" key="1">
    <source>
        <dbReference type="ARBA" id="ARBA00000085"/>
    </source>
</evidence>
<reference evidence="22 23" key="1">
    <citation type="submission" date="2013-08" db="EMBL/GenBank/DDBJ databases">
        <title>The genome sequence of Knoellia aerolata.</title>
        <authorList>
            <person name="Zhu W."/>
            <person name="Wang G."/>
        </authorList>
    </citation>
    <scope>NUCLEOTIDE SEQUENCE [LARGE SCALE GENOMIC DNA]</scope>
    <source>
        <strain evidence="22 23">DSM 18566</strain>
    </source>
</reference>
<feature type="compositionally biased region" description="Low complexity" evidence="19">
    <location>
        <begin position="700"/>
        <end position="728"/>
    </location>
</feature>
<feature type="transmembrane region" description="Helical" evidence="20">
    <location>
        <begin position="265"/>
        <end position="286"/>
    </location>
</feature>
<dbReference type="GO" id="GO:0000155">
    <property type="term" value="F:phosphorelay sensor kinase activity"/>
    <property type="evidence" value="ECO:0007669"/>
    <property type="project" value="InterPro"/>
</dbReference>
<evidence type="ECO:0000313" key="23">
    <source>
        <dbReference type="Proteomes" id="UP000030013"/>
    </source>
</evidence>
<dbReference type="GO" id="GO:0016020">
    <property type="term" value="C:membrane"/>
    <property type="evidence" value="ECO:0007669"/>
    <property type="project" value="InterPro"/>
</dbReference>
<accession>A0A0A0K2M7</accession>
<feature type="region of interest" description="Disordered" evidence="19">
    <location>
        <begin position="700"/>
        <end position="737"/>
    </location>
</feature>
<evidence type="ECO:0000256" key="4">
    <source>
        <dbReference type="ARBA" id="ARBA00012438"/>
    </source>
</evidence>
<evidence type="ECO:0000256" key="12">
    <source>
        <dbReference type="ARBA" id="ARBA00022777"/>
    </source>
</evidence>
<evidence type="ECO:0000256" key="19">
    <source>
        <dbReference type="SAM" id="MobiDB-lite"/>
    </source>
</evidence>
<evidence type="ECO:0000256" key="20">
    <source>
        <dbReference type="SAM" id="Phobius"/>
    </source>
</evidence>
<comment type="catalytic activity">
    <reaction evidence="1">
        <text>ATP + protein L-histidine = ADP + protein N-phospho-L-histidine.</text>
        <dbReference type="EC" id="2.7.13.3"/>
    </reaction>
</comment>
<dbReference type="OrthoDB" id="227596at2"/>
<evidence type="ECO:0000256" key="9">
    <source>
        <dbReference type="ARBA" id="ARBA00022679"/>
    </source>
</evidence>
<evidence type="ECO:0000256" key="16">
    <source>
        <dbReference type="ARBA" id="ARBA00023014"/>
    </source>
</evidence>
<keyword evidence="20" id="KW-0472">Membrane</keyword>
<dbReference type="Proteomes" id="UP000030013">
    <property type="component" value="Unassembled WGS sequence"/>
</dbReference>
<evidence type="ECO:0000256" key="17">
    <source>
        <dbReference type="ARBA" id="ARBA00024827"/>
    </source>
</evidence>
<dbReference type="InterPro" id="IPR036890">
    <property type="entry name" value="HATPase_C_sf"/>
</dbReference>
<evidence type="ECO:0000256" key="15">
    <source>
        <dbReference type="ARBA" id="ARBA00023012"/>
    </source>
</evidence>
<dbReference type="RefSeq" id="WP_052112638.1">
    <property type="nucleotide sequence ID" value="NZ_AVPL01000009.1"/>
</dbReference>
<dbReference type="InterPro" id="IPR005467">
    <property type="entry name" value="His_kinase_dom"/>
</dbReference>
<feature type="transmembrane region" description="Helical" evidence="20">
    <location>
        <begin position="336"/>
        <end position="357"/>
    </location>
</feature>
<comment type="caution">
    <text evidence="22">The sequence shown here is derived from an EMBL/GenBank/DDBJ whole genome shotgun (WGS) entry which is preliminary data.</text>
</comment>
<dbReference type="Gene3D" id="1.20.5.1930">
    <property type="match status" value="1"/>
</dbReference>
<proteinExistence type="predicted"/>
<feature type="transmembrane region" description="Helical" evidence="20">
    <location>
        <begin position="120"/>
        <end position="142"/>
    </location>
</feature>
<dbReference type="Pfam" id="PF07730">
    <property type="entry name" value="HisKA_3"/>
    <property type="match status" value="1"/>
</dbReference>
<feature type="domain" description="Histidine kinase" evidence="21">
    <location>
        <begin position="606"/>
        <end position="690"/>
    </location>
</feature>
<keyword evidence="10" id="KW-0479">Metal-binding</keyword>
<sequence>MAALPALPVPPAPRARVRSTGVPVLLGLVLVTILVATALLDGLVTDADRERFVSDRGVTSALIGSLVGACGAAILAYRPRHVVGLLLAGTGAFWAFDGLCAAYAVWGLTQSPVPPLTGPAYWVFSEAGALLLVALPLLLVTYPSGRLPAGRWRVVALVAVAMSLVLPVLLMLAPDEAIYTGLLPESAVQLLPQVELPLPVGLTAVLLRVAQVVTIAALPLSAAVVFARHASADGVERTRLRWLLWGALVCLLAGGVMVLDVGGPVGMTALVAALAVTSVSVVIGVVRPQTGDVDALVGGTLVYGGIAAGFVLLDVVLVAAAAALLGDRFEERQVTVLVLVLAVAAYGPLRAWLTALVRRRIMGLRGERYEVVSALAARLEESGGLEQQLTTLAASVAEAFHVGYVRVEVLGRGGDGLAATHGTAPVATRALPISYRDERIGSIELPDGGIRGMLSRRDQALLLDVVRQAAIAVRASMLAQDLQESREQLVLAREEDRRRIRRDLHDGLGPVLGGVAMRLDAAGNAVGTDPETAHRLVVQSRAEITEALADVRRLVHGLRPPALDDLGLLAAVQQQAERLRTAGIDVSVAAGDLGGLSAAVEVAAYRIVSEALTNVARHADAAGVTVSLTTGPADLVVEVSDDGRGIPEHAVAGVGLRSLRERVEELGGRYEVACPAGGGTTVRAWLPTVPAAVPRPSSKAEALAETVAEVAATSPTSTSPTSSPTTPENRQEQHVAH</sequence>
<dbReference type="PANTHER" id="PTHR24421">
    <property type="entry name" value="NITRATE/NITRITE SENSOR PROTEIN NARX-RELATED"/>
    <property type="match status" value="1"/>
</dbReference>
<keyword evidence="20" id="KW-0812">Transmembrane</keyword>
<evidence type="ECO:0000256" key="11">
    <source>
        <dbReference type="ARBA" id="ARBA00022741"/>
    </source>
</evidence>
<feature type="transmembrane region" description="Helical" evidence="20">
    <location>
        <begin position="298"/>
        <end position="324"/>
    </location>
</feature>
<evidence type="ECO:0000256" key="6">
    <source>
        <dbReference type="ARBA" id="ARBA00022485"/>
    </source>
</evidence>
<comment type="function">
    <text evidence="17">Member of the two-component regulatory system NreB/NreC involved in the control of dissimilatory nitrate/nitrite reduction in response to oxygen. NreB functions as a direct oxygen sensor histidine kinase which is autophosphorylated, in the absence of oxygen, probably at the conserved histidine residue, and transfers its phosphate group probably to a conserved aspartate residue of NreC. NreB/NreC activates the expression of the nitrate (narGHJI) and nitrite (nir) reductase operons, as well as the putative nitrate transporter gene narT.</text>
</comment>
<keyword evidence="13" id="KW-0067">ATP-binding</keyword>
<dbReference type="AlphaFoldDB" id="A0A0A0K2M7"/>
<keyword evidence="16" id="KW-0411">Iron-sulfur</keyword>
<dbReference type="GO" id="GO:0005524">
    <property type="term" value="F:ATP binding"/>
    <property type="evidence" value="ECO:0007669"/>
    <property type="project" value="UniProtKB-KW"/>
</dbReference>
<dbReference type="InterPro" id="IPR004358">
    <property type="entry name" value="Sig_transdc_His_kin-like_C"/>
</dbReference>
<dbReference type="InterPro" id="IPR050482">
    <property type="entry name" value="Sensor_HK_TwoCompSys"/>
</dbReference>
<feature type="transmembrane region" description="Helical" evidence="20">
    <location>
        <begin position="154"/>
        <end position="173"/>
    </location>
</feature>
<comment type="cofactor">
    <cofactor evidence="2">
        <name>[4Fe-4S] cluster</name>
        <dbReference type="ChEBI" id="CHEBI:49883"/>
    </cofactor>
</comment>
<dbReference type="GO" id="GO:0046983">
    <property type="term" value="F:protein dimerization activity"/>
    <property type="evidence" value="ECO:0007669"/>
    <property type="project" value="InterPro"/>
</dbReference>
<evidence type="ECO:0000256" key="14">
    <source>
        <dbReference type="ARBA" id="ARBA00023004"/>
    </source>
</evidence>
<dbReference type="SMART" id="SM00387">
    <property type="entry name" value="HATPase_c"/>
    <property type="match status" value="1"/>
</dbReference>
<dbReference type="PANTHER" id="PTHR24421:SF10">
    <property type="entry name" value="NITRATE_NITRITE SENSOR PROTEIN NARQ"/>
    <property type="match status" value="1"/>
</dbReference>
<keyword evidence="11" id="KW-0547">Nucleotide-binding</keyword>
<organism evidence="22 23">
    <name type="scientific">Knoellia aerolata DSM 18566</name>
    <dbReference type="NCBI Taxonomy" id="1385519"/>
    <lineage>
        <taxon>Bacteria</taxon>
        <taxon>Bacillati</taxon>
        <taxon>Actinomycetota</taxon>
        <taxon>Actinomycetes</taxon>
        <taxon>Micrococcales</taxon>
        <taxon>Intrasporangiaceae</taxon>
        <taxon>Knoellia</taxon>
    </lineage>
</organism>
<keyword evidence="8" id="KW-0597">Phosphoprotein</keyword>
<feature type="transmembrane region" description="Helical" evidence="20">
    <location>
        <begin position="84"/>
        <end position="108"/>
    </location>
</feature>
<keyword evidence="6" id="KW-0004">4Fe-4S</keyword>
<keyword evidence="14" id="KW-0408">Iron</keyword>
<keyword evidence="7" id="KW-0963">Cytoplasm</keyword>
<keyword evidence="15" id="KW-0902">Two-component regulatory system</keyword>
<dbReference type="STRING" id="1385519.N801_02940"/>
<keyword evidence="20" id="KW-1133">Transmembrane helix</keyword>
<dbReference type="GO" id="GO:0051539">
    <property type="term" value="F:4 iron, 4 sulfur cluster binding"/>
    <property type="evidence" value="ECO:0007669"/>
    <property type="project" value="UniProtKB-KW"/>
</dbReference>
<dbReference type="GO" id="GO:0046872">
    <property type="term" value="F:metal ion binding"/>
    <property type="evidence" value="ECO:0007669"/>
    <property type="project" value="UniProtKB-KW"/>
</dbReference>
<keyword evidence="12 22" id="KW-0418">Kinase</keyword>
<evidence type="ECO:0000256" key="7">
    <source>
        <dbReference type="ARBA" id="ARBA00022490"/>
    </source>
</evidence>
<evidence type="ECO:0000256" key="13">
    <source>
        <dbReference type="ARBA" id="ARBA00022840"/>
    </source>
</evidence>
<feature type="transmembrane region" description="Helical" evidence="20">
    <location>
        <begin position="21"/>
        <end position="40"/>
    </location>
</feature>
<dbReference type="Pfam" id="PF02518">
    <property type="entry name" value="HATPase_c"/>
    <property type="match status" value="1"/>
</dbReference>
<dbReference type="PROSITE" id="PS50109">
    <property type="entry name" value="HIS_KIN"/>
    <property type="match status" value="1"/>
</dbReference>
<dbReference type="SUPFAM" id="SSF55874">
    <property type="entry name" value="ATPase domain of HSP90 chaperone/DNA topoisomerase II/histidine kinase"/>
    <property type="match status" value="1"/>
</dbReference>
<evidence type="ECO:0000256" key="10">
    <source>
        <dbReference type="ARBA" id="ARBA00022723"/>
    </source>
</evidence>
<evidence type="ECO:0000256" key="8">
    <source>
        <dbReference type="ARBA" id="ARBA00022553"/>
    </source>
</evidence>
<evidence type="ECO:0000256" key="2">
    <source>
        <dbReference type="ARBA" id="ARBA00001966"/>
    </source>
</evidence>
<evidence type="ECO:0000256" key="18">
    <source>
        <dbReference type="ARBA" id="ARBA00030800"/>
    </source>
</evidence>
<dbReference type="InterPro" id="IPR011712">
    <property type="entry name" value="Sig_transdc_His_kin_sub3_dim/P"/>
</dbReference>
<feature type="transmembrane region" description="Helical" evidence="20">
    <location>
        <begin position="205"/>
        <end position="228"/>
    </location>
</feature>
<keyword evidence="23" id="KW-1185">Reference proteome</keyword>
<feature type="transmembrane region" description="Helical" evidence="20">
    <location>
        <begin position="240"/>
        <end position="259"/>
    </location>
</feature>
<gene>
    <name evidence="22" type="ORF">N801_02940</name>
</gene>
<name>A0A0A0K2M7_9MICO</name>
<dbReference type="EMBL" id="AVPL01000009">
    <property type="protein sequence ID" value="KGN41991.1"/>
    <property type="molecule type" value="Genomic_DNA"/>
</dbReference>
<protein>
    <recommendedName>
        <fullName evidence="5">Oxygen sensor histidine kinase NreB</fullName>
        <ecNumber evidence="4">2.7.13.3</ecNumber>
    </recommendedName>
    <alternativeName>
        <fullName evidence="18">Nitrogen regulation protein B</fullName>
    </alternativeName>
</protein>
<evidence type="ECO:0000259" key="21">
    <source>
        <dbReference type="PROSITE" id="PS50109"/>
    </source>
</evidence>
<evidence type="ECO:0000313" key="22">
    <source>
        <dbReference type="EMBL" id="KGN41991.1"/>
    </source>
</evidence>